<organism evidence="1">
    <name type="scientific">freshwater metagenome</name>
    <dbReference type="NCBI Taxonomy" id="449393"/>
    <lineage>
        <taxon>unclassified sequences</taxon>
        <taxon>metagenomes</taxon>
        <taxon>ecological metagenomes</taxon>
    </lineage>
</organism>
<proteinExistence type="predicted"/>
<evidence type="ECO:0000313" key="1">
    <source>
        <dbReference type="EMBL" id="CAB4805055.1"/>
    </source>
</evidence>
<dbReference type="AlphaFoldDB" id="A0A6J6Y9G4"/>
<name>A0A6J6Y9G4_9ZZZZ</name>
<gene>
    <name evidence="1" type="ORF">UFOPK2992_01236</name>
</gene>
<accession>A0A6J6Y9G4</accession>
<reference evidence="1" key="1">
    <citation type="submission" date="2020-05" db="EMBL/GenBank/DDBJ databases">
        <authorList>
            <person name="Chiriac C."/>
            <person name="Salcher M."/>
            <person name="Ghai R."/>
            <person name="Kavagutti S V."/>
        </authorList>
    </citation>
    <scope>NUCLEOTIDE SEQUENCE</scope>
</reference>
<protein>
    <submittedName>
        <fullName evidence="1">Unannotated protein</fullName>
    </submittedName>
</protein>
<sequence length="42" mass="4610">MLLLAKLNISTDRSGPQFHRVQFSVACELDSAFGSKVGTKEK</sequence>
<dbReference type="EMBL" id="CAFAAI010000218">
    <property type="protein sequence ID" value="CAB4805055.1"/>
    <property type="molecule type" value="Genomic_DNA"/>
</dbReference>